<evidence type="ECO:0000313" key="1">
    <source>
        <dbReference type="EMBL" id="HIW07475.1"/>
    </source>
</evidence>
<name>A0A9D1TV88_9GAMM</name>
<dbReference type="InterPro" id="IPR011009">
    <property type="entry name" value="Kinase-like_dom_sf"/>
</dbReference>
<dbReference type="Proteomes" id="UP000823934">
    <property type="component" value="Unassembled WGS sequence"/>
</dbReference>
<dbReference type="AlphaFoldDB" id="A0A9D1TV88"/>
<organism evidence="1 2">
    <name type="scientific">Candidatus Ignatzschineria merdigallinarum</name>
    <dbReference type="NCBI Taxonomy" id="2838621"/>
    <lineage>
        <taxon>Bacteria</taxon>
        <taxon>Pseudomonadati</taxon>
        <taxon>Pseudomonadota</taxon>
        <taxon>Gammaproteobacteria</taxon>
        <taxon>Cardiobacteriales</taxon>
        <taxon>Ignatzschineriaceae</taxon>
        <taxon>Ignatzschineria</taxon>
    </lineage>
</organism>
<dbReference type="EMBL" id="DXHP01000198">
    <property type="protein sequence ID" value="HIW07475.1"/>
    <property type="molecule type" value="Genomic_DNA"/>
</dbReference>
<dbReference type="SUPFAM" id="SSF56112">
    <property type="entry name" value="Protein kinase-like (PK-like)"/>
    <property type="match status" value="1"/>
</dbReference>
<sequence length="514" mass="59169">MILITSSAYLLSEFQAEFGKIPPCMIPLGNRKLIEHQVTAMRNHFGDDIYVSLPASYELLNSDKKVLEALKVKPIYVPDDFNLSEAILFCLTMADDDGLAIKVAYGDTFFSAFPHIYPNTLGVSYTEDNYEWKIEKDGDESLVWCGFYAFSDKQTLLRSLSLYRGDFIEAVEDYRHKVGMTTQEMLDWHDLGHINTYFACRAKMTTQRAFNSLKIDGNVLYKHGQPQQKILAEKEWFTNIPLPIKQHTPSLIGSGEDQMGVFYILEYLANLPLNELFVHGRLETKEWRRIFKLIHQYMHTALDIKTDEMLALQIKQDYEALIQKKTLSRVQNYAKSNHLNLKKTLVYGGVELPCLEVILEQCIAKSLSLPICSGILHGDLCFSNILLDTRLKQIKVIDPRGITATEQVSIYGDIKYDLAKLTHSVIGLYDFIIAGYYTITEDQRIEFNIDRNIEEIQKSYIQLISLRGISIKEIMPLVCLLFFSMLPLHSDRPDRQKAMFINGLRLYKDYVLNE</sequence>
<accession>A0A9D1TV88</accession>
<reference evidence="1" key="1">
    <citation type="journal article" date="2021" name="PeerJ">
        <title>Extensive microbial diversity within the chicken gut microbiome revealed by metagenomics and culture.</title>
        <authorList>
            <person name="Gilroy R."/>
            <person name="Ravi A."/>
            <person name="Getino M."/>
            <person name="Pursley I."/>
            <person name="Horton D.L."/>
            <person name="Alikhan N.F."/>
            <person name="Baker D."/>
            <person name="Gharbi K."/>
            <person name="Hall N."/>
            <person name="Watson M."/>
            <person name="Adriaenssens E.M."/>
            <person name="Foster-Nyarko E."/>
            <person name="Jarju S."/>
            <person name="Secka A."/>
            <person name="Antonio M."/>
            <person name="Oren A."/>
            <person name="Chaudhuri R.R."/>
            <person name="La Ragione R."/>
            <person name="Hildebrand F."/>
            <person name="Pallen M.J."/>
        </authorList>
    </citation>
    <scope>NUCLEOTIDE SEQUENCE</scope>
    <source>
        <strain evidence="1">CHK160-9182</strain>
    </source>
</reference>
<protein>
    <recommendedName>
        <fullName evidence="3">Capsular biosynthesis protein</fullName>
    </recommendedName>
</protein>
<evidence type="ECO:0008006" key="3">
    <source>
        <dbReference type="Google" id="ProtNLM"/>
    </source>
</evidence>
<dbReference type="InterPro" id="IPR029044">
    <property type="entry name" value="Nucleotide-diphossugar_trans"/>
</dbReference>
<dbReference type="Gene3D" id="3.90.550.10">
    <property type="entry name" value="Spore Coat Polysaccharide Biosynthesis Protein SpsA, Chain A"/>
    <property type="match status" value="1"/>
</dbReference>
<proteinExistence type="predicted"/>
<comment type="caution">
    <text evidence="1">The sequence shown here is derived from an EMBL/GenBank/DDBJ whole genome shotgun (WGS) entry which is preliminary data.</text>
</comment>
<dbReference type="SUPFAM" id="SSF53448">
    <property type="entry name" value="Nucleotide-diphospho-sugar transferases"/>
    <property type="match status" value="1"/>
</dbReference>
<evidence type="ECO:0000313" key="2">
    <source>
        <dbReference type="Proteomes" id="UP000823934"/>
    </source>
</evidence>
<reference evidence="1" key="2">
    <citation type="submission" date="2021-04" db="EMBL/GenBank/DDBJ databases">
        <authorList>
            <person name="Gilroy R."/>
        </authorList>
    </citation>
    <scope>NUCLEOTIDE SEQUENCE</scope>
    <source>
        <strain evidence="1">CHK160-9182</strain>
    </source>
</reference>
<gene>
    <name evidence="1" type="ORF">H9889_09170</name>
</gene>